<feature type="region of interest" description="Disordered" evidence="3">
    <location>
        <begin position="20"/>
        <end position="65"/>
    </location>
</feature>
<dbReference type="InterPro" id="IPR036873">
    <property type="entry name" value="Rhodanese-like_dom_sf"/>
</dbReference>
<reference evidence="5" key="1">
    <citation type="submission" date="2020-11" db="EMBL/GenBank/DDBJ databases">
        <title>Carbohydrate-dependent, anaerobic sulfur respiration: A novel catabolism in halophilic archaea.</title>
        <authorList>
            <person name="Sorokin D.Y."/>
            <person name="Messina E."/>
            <person name="Smedile F."/>
            <person name="La Cono V."/>
            <person name="Hallsworth J.E."/>
            <person name="Yakimov M.M."/>
        </authorList>
    </citation>
    <scope>NUCLEOTIDE SEQUENCE</scope>
    <source>
        <strain evidence="5">AArc-S</strain>
    </source>
</reference>
<dbReference type="PROSITE" id="PS50206">
    <property type="entry name" value="RHODANESE_3"/>
    <property type="match status" value="2"/>
</dbReference>
<feature type="compositionally biased region" description="Acidic residues" evidence="3">
    <location>
        <begin position="410"/>
        <end position="429"/>
    </location>
</feature>
<dbReference type="GO" id="GO:0004792">
    <property type="term" value="F:thiosulfate-cyanide sulfurtransferase activity"/>
    <property type="evidence" value="ECO:0007669"/>
    <property type="project" value="TreeGrafter"/>
</dbReference>
<dbReference type="Gene3D" id="3.40.250.10">
    <property type="entry name" value="Rhodanese-like domain"/>
    <property type="match status" value="2"/>
</dbReference>
<accession>A0A897MJD5</accession>
<dbReference type="SUPFAM" id="SSF52821">
    <property type="entry name" value="Rhodanese/Cell cycle control phosphatase"/>
    <property type="match status" value="2"/>
</dbReference>
<keyword evidence="6" id="KW-1185">Reference proteome</keyword>
<keyword evidence="2" id="KW-0677">Repeat</keyword>
<feature type="compositionally biased region" description="Acidic residues" evidence="3">
    <location>
        <begin position="27"/>
        <end position="61"/>
    </location>
</feature>
<dbReference type="GeneID" id="70684376"/>
<dbReference type="PANTHER" id="PTHR11364">
    <property type="entry name" value="THIOSULFATE SULFERTANSFERASE"/>
    <property type="match status" value="1"/>
</dbReference>
<evidence type="ECO:0000256" key="1">
    <source>
        <dbReference type="ARBA" id="ARBA00022679"/>
    </source>
</evidence>
<dbReference type="Pfam" id="PF00581">
    <property type="entry name" value="Rhodanese"/>
    <property type="match status" value="1"/>
</dbReference>
<name>A0A897MJD5_9EURY</name>
<dbReference type="InterPro" id="IPR045078">
    <property type="entry name" value="TST/MPST-like"/>
</dbReference>
<evidence type="ECO:0000256" key="3">
    <source>
        <dbReference type="SAM" id="MobiDB-lite"/>
    </source>
</evidence>
<feature type="domain" description="Rhodanese" evidence="4">
    <location>
        <begin position="289"/>
        <end position="356"/>
    </location>
</feature>
<dbReference type="PROSITE" id="PS51318">
    <property type="entry name" value="TAT"/>
    <property type="match status" value="1"/>
</dbReference>
<dbReference type="SMART" id="SM00450">
    <property type="entry name" value="RHOD"/>
    <property type="match status" value="2"/>
</dbReference>
<evidence type="ECO:0000256" key="2">
    <source>
        <dbReference type="ARBA" id="ARBA00022737"/>
    </source>
</evidence>
<dbReference type="EMBL" id="CP064786">
    <property type="protein sequence ID" value="QSG02210.1"/>
    <property type="molecule type" value="Genomic_DNA"/>
</dbReference>
<organism evidence="5 6">
    <name type="scientific">Natranaeroarchaeum sulfidigenes</name>
    <dbReference type="NCBI Taxonomy" id="2784880"/>
    <lineage>
        <taxon>Archaea</taxon>
        <taxon>Methanobacteriati</taxon>
        <taxon>Methanobacteriota</taxon>
        <taxon>Stenosarchaea group</taxon>
        <taxon>Halobacteria</taxon>
        <taxon>Halobacteriales</taxon>
        <taxon>Natronoarchaeaceae</taxon>
        <taxon>Natranaeroarchaeum</taxon>
    </lineage>
</organism>
<evidence type="ECO:0000259" key="4">
    <source>
        <dbReference type="PROSITE" id="PS50206"/>
    </source>
</evidence>
<dbReference type="RefSeq" id="WP_238479364.1">
    <property type="nucleotide sequence ID" value="NZ_CP064786.1"/>
</dbReference>
<dbReference type="NCBIfam" id="NF040901">
    <property type="entry name" value="SeO3_TeO2_ExtH"/>
    <property type="match status" value="1"/>
</dbReference>
<proteinExistence type="predicted"/>
<dbReference type="Proteomes" id="UP000663586">
    <property type="component" value="Chromosome"/>
</dbReference>
<sequence>MDRKLDRRRFVQITGAAGLGALAGCLGDDEPASENEEENGTENGDESANGEEEEETQEDVPDPTATENALIEPATLKEWHDVGLVNLQELDVRDRVTVLRVWDTETYEDGHVPGALKWAPDEFHAARVEGLGEAAPMVPDGAQMDEVLQRSGVCPRTTIVLSGPSALRTARAYWTLRYWGFPRERIKVLNGGYNAYGEKYELETGGEPDAPAATFSVEANDELNNEDRLGIAQMIQRVDLKQKGEREDVLLDNRADPDATISTAIIDDPANYHEGDSYSTKFAEGGHWKDADELESHIFDLDGVAEGDTIVTFCGSGYRATMGYFVLDGLLGYDDVTVYDGSFSRQWAQYDGNNTEGNVPPEEWRVDLNDRTEGDTGESELEIVVDEIPDLDSADANQIESTDAAYMAGEDTESDDGDGDDEGGDWGCD</sequence>
<evidence type="ECO:0000313" key="6">
    <source>
        <dbReference type="Proteomes" id="UP000663586"/>
    </source>
</evidence>
<feature type="region of interest" description="Disordered" evidence="3">
    <location>
        <begin position="387"/>
        <end position="429"/>
    </location>
</feature>
<dbReference type="PROSITE" id="PS51257">
    <property type="entry name" value="PROKAR_LIPOPROTEIN"/>
    <property type="match status" value="1"/>
</dbReference>
<dbReference type="AlphaFoldDB" id="A0A897MJD5"/>
<dbReference type="InterPro" id="IPR001763">
    <property type="entry name" value="Rhodanese-like_dom"/>
</dbReference>
<feature type="domain" description="Rhodanese" evidence="4">
    <location>
        <begin position="83"/>
        <end position="205"/>
    </location>
</feature>
<evidence type="ECO:0000313" key="5">
    <source>
        <dbReference type="EMBL" id="QSG02210.1"/>
    </source>
</evidence>
<protein>
    <submittedName>
        <fullName evidence="5">Rhodanese-related sulfurtransferase</fullName>
    </submittedName>
</protein>
<dbReference type="PANTHER" id="PTHR11364:SF27">
    <property type="entry name" value="SULFURTRANSFERASE"/>
    <property type="match status" value="1"/>
</dbReference>
<gene>
    <name evidence="5" type="primary">sseA3</name>
    <name evidence="5" type="ORF">AArcS_0988</name>
</gene>
<dbReference type="InterPro" id="IPR006311">
    <property type="entry name" value="TAT_signal"/>
</dbReference>
<keyword evidence="1 5" id="KW-0808">Transferase</keyword>
<dbReference type="KEGG" id="hara:AArcS_0988"/>